<evidence type="ECO:0000256" key="1">
    <source>
        <dbReference type="SAM" id="MobiDB-lite"/>
    </source>
</evidence>
<reference evidence="2" key="1">
    <citation type="submission" date="2020-09" db="EMBL/GenBank/DDBJ databases">
        <title>Genome-Enabled Discovery of Anthraquinone Biosynthesis in Senna tora.</title>
        <authorList>
            <person name="Kang S.-H."/>
            <person name="Pandey R.P."/>
            <person name="Lee C.-M."/>
            <person name="Sim J.-S."/>
            <person name="Jeong J.-T."/>
            <person name="Choi B.-S."/>
            <person name="Jung M."/>
            <person name="Ginzburg D."/>
            <person name="Zhao K."/>
            <person name="Won S.Y."/>
            <person name="Oh T.-J."/>
            <person name="Yu Y."/>
            <person name="Kim N.-H."/>
            <person name="Lee O.R."/>
            <person name="Lee T.-H."/>
            <person name="Bashyal P."/>
            <person name="Kim T.-S."/>
            <person name="Lee W.-H."/>
            <person name="Kawkins C."/>
            <person name="Kim C.-K."/>
            <person name="Kim J.S."/>
            <person name="Ahn B.O."/>
            <person name="Rhee S.Y."/>
            <person name="Sohng J.K."/>
        </authorList>
    </citation>
    <scope>NUCLEOTIDE SEQUENCE</scope>
    <source>
        <tissue evidence="2">Leaf</tissue>
    </source>
</reference>
<dbReference type="AlphaFoldDB" id="A0A834SSN2"/>
<feature type="region of interest" description="Disordered" evidence="1">
    <location>
        <begin position="1"/>
        <end position="20"/>
    </location>
</feature>
<name>A0A834SSN2_9FABA</name>
<protein>
    <submittedName>
        <fullName evidence="2">Uncharacterized protein</fullName>
    </submittedName>
</protein>
<proteinExistence type="predicted"/>
<organism evidence="2 3">
    <name type="scientific">Senna tora</name>
    <dbReference type="NCBI Taxonomy" id="362788"/>
    <lineage>
        <taxon>Eukaryota</taxon>
        <taxon>Viridiplantae</taxon>
        <taxon>Streptophyta</taxon>
        <taxon>Embryophyta</taxon>
        <taxon>Tracheophyta</taxon>
        <taxon>Spermatophyta</taxon>
        <taxon>Magnoliopsida</taxon>
        <taxon>eudicotyledons</taxon>
        <taxon>Gunneridae</taxon>
        <taxon>Pentapetalae</taxon>
        <taxon>rosids</taxon>
        <taxon>fabids</taxon>
        <taxon>Fabales</taxon>
        <taxon>Fabaceae</taxon>
        <taxon>Caesalpinioideae</taxon>
        <taxon>Cassia clade</taxon>
        <taxon>Senna</taxon>
    </lineage>
</organism>
<dbReference type="Proteomes" id="UP000634136">
    <property type="component" value="Unassembled WGS sequence"/>
</dbReference>
<dbReference type="EMBL" id="JAAIUW010000011">
    <property type="protein sequence ID" value="KAF7809214.1"/>
    <property type="molecule type" value="Genomic_DNA"/>
</dbReference>
<gene>
    <name evidence="2" type="ORF">G2W53_035957</name>
</gene>
<evidence type="ECO:0000313" key="3">
    <source>
        <dbReference type="Proteomes" id="UP000634136"/>
    </source>
</evidence>
<keyword evidence="3" id="KW-1185">Reference proteome</keyword>
<accession>A0A834SSN2</accession>
<evidence type="ECO:0000313" key="2">
    <source>
        <dbReference type="EMBL" id="KAF7809214.1"/>
    </source>
</evidence>
<sequence>MAQRQAPSKLRGNKEQIKIQ</sequence>
<comment type="caution">
    <text evidence="2">The sequence shown here is derived from an EMBL/GenBank/DDBJ whole genome shotgun (WGS) entry which is preliminary data.</text>
</comment>